<name>A0A0E9WHK5_ANGAN</name>
<reference evidence="1" key="1">
    <citation type="submission" date="2014-11" db="EMBL/GenBank/DDBJ databases">
        <authorList>
            <person name="Amaro Gonzalez C."/>
        </authorList>
    </citation>
    <scope>NUCLEOTIDE SEQUENCE</scope>
</reference>
<dbReference type="AlphaFoldDB" id="A0A0E9WHK5"/>
<evidence type="ECO:0000313" key="1">
    <source>
        <dbReference type="EMBL" id="JAH88968.1"/>
    </source>
</evidence>
<protein>
    <submittedName>
        <fullName evidence="1">Uncharacterized protein</fullName>
    </submittedName>
</protein>
<organism evidence="1">
    <name type="scientific">Anguilla anguilla</name>
    <name type="common">European freshwater eel</name>
    <name type="synonym">Muraena anguilla</name>
    <dbReference type="NCBI Taxonomy" id="7936"/>
    <lineage>
        <taxon>Eukaryota</taxon>
        <taxon>Metazoa</taxon>
        <taxon>Chordata</taxon>
        <taxon>Craniata</taxon>
        <taxon>Vertebrata</taxon>
        <taxon>Euteleostomi</taxon>
        <taxon>Actinopterygii</taxon>
        <taxon>Neopterygii</taxon>
        <taxon>Teleostei</taxon>
        <taxon>Anguilliformes</taxon>
        <taxon>Anguillidae</taxon>
        <taxon>Anguilla</taxon>
    </lineage>
</organism>
<dbReference type="EMBL" id="GBXM01019609">
    <property type="protein sequence ID" value="JAH88968.1"/>
    <property type="molecule type" value="Transcribed_RNA"/>
</dbReference>
<sequence length="48" mass="5336">MPSLKDSSIDQSLPAADPFYWASRWVSGFPGGNIHQSSRLDSKFSINH</sequence>
<proteinExistence type="predicted"/>
<reference evidence="1" key="2">
    <citation type="journal article" date="2015" name="Fish Shellfish Immunol.">
        <title>Early steps in the European eel (Anguilla anguilla)-Vibrio vulnificus interaction in the gills: Role of the RtxA13 toxin.</title>
        <authorList>
            <person name="Callol A."/>
            <person name="Pajuelo D."/>
            <person name="Ebbesson L."/>
            <person name="Teles M."/>
            <person name="MacKenzie S."/>
            <person name="Amaro C."/>
        </authorList>
    </citation>
    <scope>NUCLEOTIDE SEQUENCE</scope>
</reference>
<accession>A0A0E9WHK5</accession>